<dbReference type="PANTHER" id="PTHR12526">
    <property type="entry name" value="GLYCOSYLTRANSFERASE"/>
    <property type="match status" value="1"/>
</dbReference>
<dbReference type="GO" id="GO:0016757">
    <property type="term" value="F:glycosyltransferase activity"/>
    <property type="evidence" value="ECO:0007669"/>
    <property type="project" value="InterPro"/>
</dbReference>
<accession>A0A1V1P8N5</accession>
<evidence type="ECO:0000259" key="2">
    <source>
        <dbReference type="Pfam" id="PF13439"/>
    </source>
</evidence>
<evidence type="ECO:0000313" key="3">
    <source>
        <dbReference type="EMBL" id="ETR71065.1"/>
    </source>
</evidence>
<organism evidence="3 4">
    <name type="scientific">Candidatus Magnetoglobus multicellularis str. Araruama</name>
    <dbReference type="NCBI Taxonomy" id="890399"/>
    <lineage>
        <taxon>Bacteria</taxon>
        <taxon>Pseudomonadati</taxon>
        <taxon>Thermodesulfobacteriota</taxon>
        <taxon>Desulfobacteria</taxon>
        <taxon>Desulfobacterales</taxon>
        <taxon>Desulfobacteraceae</taxon>
        <taxon>Candidatus Magnetoglobus</taxon>
    </lineage>
</organism>
<name>A0A1V1P8N5_9BACT</name>
<dbReference type="Proteomes" id="UP000189670">
    <property type="component" value="Unassembled WGS sequence"/>
</dbReference>
<dbReference type="AlphaFoldDB" id="A0A1V1P8N5"/>
<sequence length="391" mass="43820">MRHKRKLENILFVHDHHPIDGGGVEVNTFSVAKELVKRGIDVTIATSISSAYQDDKNKIITGVRPLKPKEHEGVRIERIIETEQLEKLIKNHDIVHSQVTFSLHPACMYTMEYCKNHGKVHFSTIHTAPDFIRFSSMSGSSELGFDVAIKKTRDLLNNPLCNISVPSKFMINSLYKNVGVSNEIRVIHNGIPALEKPGSNKKTTDLLYLGQITEKKGVHYIIDAISMLKKKHPKIKVTMAGSGNGLTVLKGIVNKIGLKDNFIFKGYVPHTQIHDLIASTKILLLPSLTEVWPAVILEGLYLKKIIVASKVGGIPEMLANGKRGLIFRYMNAKDFAQKIDKALTDKELAKQFSKQDNHPYKIEDQVDGLLDMYCRALNLSLEPVDKILNIS</sequence>
<evidence type="ECO:0000259" key="1">
    <source>
        <dbReference type="Pfam" id="PF00534"/>
    </source>
</evidence>
<feature type="domain" description="Glycosyltransferase subfamily 4-like N-terminal" evidence="2">
    <location>
        <begin position="22"/>
        <end position="191"/>
    </location>
</feature>
<proteinExistence type="predicted"/>
<evidence type="ECO:0000313" key="4">
    <source>
        <dbReference type="Proteomes" id="UP000189670"/>
    </source>
</evidence>
<reference evidence="4" key="1">
    <citation type="submission" date="2012-11" db="EMBL/GenBank/DDBJ databases">
        <authorList>
            <person name="Lucero-Rivera Y.E."/>
            <person name="Tovar-Ramirez D."/>
        </authorList>
    </citation>
    <scope>NUCLEOTIDE SEQUENCE [LARGE SCALE GENOMIC DNA]</scope>
    <source>
        <strain evidence="4">Araruama</strain>
    </source>
</reference>
<dbReference type="InterPro" id="IPR028098">
    <property type="entry name" value="Glyco_trans_4-like_N"/>
</dbReference>
<dbReference type="Pfam" id="PF13439">
    <property type="entry name" value="Glyco_transf_4"/>
    <property type="match status" value="1"/>
</dbReference>
<dbReference type="EMBL" id="ATBP01000326">
    <property type="protein sequence ID" value="ETR71065.1"/>
    <property type="molecule type" value="Genomic_DNA"/>
</dbReference>
<dbReference type="Pfam" id="PF00534">
    <property type="entry name" value="Glycos_transf_1"/>
    <property type="match status" value="1"/>
</dbReference>
<dbReference type="PANTHER" id="PTHR12526:SF638">
    <property type="entry name" value="SPORE COAT PROTEIN SA"/>
    <property type="match status" value="1"/>
</dbReference>
<comment type="caution">
    <text evidence="3">The sequence shown here is derived from an EMBL/GenBank/DDBJ whole genome shotgun (WGS) entry which is preliminary data.</text>
</comment>
<dbReference type="InterPro" id="IPR001296">
    <property type="entry name" value="Glyco_trans_1"/>
</dbReference>
<dbReference type="Gene3D" id="3.40.50.2000">
    <property type="entry name" value="Glycogen Phosphorylase B"/>
    <property type="match status" value="2"/>
</dbReference>
<dbReference type="SUPFAM" id="SSF53756">
    <property type="entry name" value="UDP-Glycosyltransferase/glycogen phosphorylase"/>
    <property type="match status" value="1"/>
</dbReference>
<feature type="domain" description="Glycosyl transferase family 1" evidence="1">
    <location>
        <begin position="195"/>
        <end position="355"/>
    </location>
</feature>
<gene>
    <name evidence="3" type="ORF">OMM_08354</name>
</gene>
<dbReference type="CDD" id="cd03801">
    <property type="entry name" value="GT4_PimA-like"/>
    <property type="match status" value="1"/>
</dbReference>
<protein>
    <submittedName>
        <fullName evidence="3">Glycosyltransferase (Group 1)</fullName>
    </submittedName>
</protein>
<keyword evidence="3" id="KW-0808">Transferase</keyword>